<dbReference type="Pfam" id="PF02086">
    <property type="entry name" value="MethyltransfD12"/>
    <property type="match status" value="1"/>
</dbReference>
<dbReference type="GO" id="GO:0009307">
    <property type="term" value="P:DNA restriction-modification system"/>
    <property type="evidence" value="ECO:0007669"/>
    <property type="project" value="InterPro"/>
</dbReference>
<dbReference type="RefSeq" id="WP_234975358.1">
    <property type="nucleotide sequence ID" value="NZ_FUWG01000003.1"/>
</dbReference>
<dbReference type="Proteomes" id="UP000190423">
    <property type="component" value="Unassembled WGS sequence"/>
</dbReference>
<dbReference type="STRING" id="261392.SAMN02745149_00355"/>
<keyword evidence="5" id="KW-1185">Reference proteome</keyword>
<keyword evidence="1 4" id="KW-0489">Methyltransferase</keyword>
<accession>A0A1T4JIQ6</accession>
<dbReference type="GO" id="GO:0032259">
    <property type="term" value="P:methylation"/>
    <property type="evidence" value="ECO:0007669"/>
    <property type="project" value="UniProtKB-KW"/>
</dbReference>
<evidence type="ECO:0000256" key="3">
    <source>
        <dbReference type="ARBA" id="ARBA00022691"/>
    </source>
</evidence>
<evidence type="ECO:0000256" key="2">
    <source>
        <dbReference type="ARBA" id="ARBA00022679"/>
    </source>
</evidence>
<dbReference type="EMBL" id="FUWG01000003">
    <property type="protein sequence ID" value="SJZ30050.1"/>
    <property type="molecule type" value="Genomic_DNA"/>
</dbReference>
<dbReference type="GeneID" id="78315676"/>
<keyword evidence="3" id="KW-0949">S-adenosyl-L-methionine</keyword>
<dbReference type="GO" id="GO:0009007">
    <property type="term" value="F:site-specific DNA-methyltransferase (adenine-specific) activity"/>
    <property type="evidence" value="ECO:0007669"/>
    <property type="project" value="UniProtKB-EC"/>
</dbReference>
<evidence type="ECO:0000256" key="1">
    <source>
        <dbReference type="ARBA" id="ARBA00022603"/>
    </source>
</evidence>
<protein>
    <submittedName>
        <fullName evidence="4">Adenine-specific DNA-methyltransferase</fullName>
    </submittedName>
</protein>
<dbReference type="AlphaFoldDB" id="A0A1T4JIQ6"/>
<sequence>MGITMDTAFENPEFLTSQIITYIGNKRTLIYDIESQIKEIKSVLRKEKLVCADLFSGSGIVSRMLKSHSSRLIVNDLENYSFIINSCYLTNKEDFSREKYADFRKKILSEAEKTPQEGIISQNYAPKDDRNIQKDERAFYTRQNALLIDTYRALIEDIADEKYRRFFLAPLITEASVHVNTSGVFKGFYKDSTTGIGCFGGKGKNALSRIEGIIQLKEPVFSNFSCQCEIHQEDTILLAEKLSGIDMTYLDPPYNQHPYGSNYFMLNLIAKNKIDAETSRVSGIPNNWNRSLFNKKAAALSSLEKIIQTIDSKFIIISYNSEGFISFDEMERMLESYGPLKTVEIKYNTFRGSRNLKNRSIHVSEYLFILEKQR</sequence>
<dbReference type="InterPro" id="IPR029063">
    <property type="entry name" value="SAM-dependent_MTases_sf"/>
</dbReference>
<dbReference type="PRINTS" id="PR00505">
    <property type="entry name" value="D12N6MTFRASE"/>
</dbReference>
<dbReference type="SUPFAM" id="SSF53335">
    <property type="entry name" value="S-adenosyl-L-methionine-dependent methyltransferases"/>
    <property type="match status" value="1"/>
</dbReference>
<reference evidence="4 5" key="1">
    <citation type="submission" date="2017-02" db="EMBL/GenBank/DDBJ databases">
        <authorList>
            <person name="Peterson S.W."/>
        </authorList>
    </citation>
    <scope>NUCLEOTIDE SEQUENCE [LARGE SCALE GENOMIC DNA]</scope>
    <source>
        <strain evidence="4 5">ATCC BAA-908</strain>
    </source>
</reference>
<proteinExistence type="predicted"/>
<evidence type="ECO:0000313" key="4">
    <source>
        <dbReference type="EMBL" id="SJZ30050.1"/>
    </source>
</evidence>
<organism evidence="4 5">
    <name type="scientific">Treponema porcinum</name>
    <dbReference type="NCBI Taxonomy" id="261392"/>
    <lineage>
        <taxon>Bacteria</taxon>
        <taxon>Pseudomonadati</taxon>
        <taxon>Spirochaetota</taxon>
        <taxon>Spirochaetia</taxon>
        <taxon>Spirochaetales</taxon>
        <taxon>Treponemataceae</taxon>
        <taxon>Treponema</taxon>
    </lineage>
</organism>
<evidence type="ECO:0000313" key="5">
    <source>
        <dbReference type="Proteomes" id="UP000190423"/>
    </source>
</evidence>
<gene>
    <name evidence="4" type="ORF">SAMN02745149_00355</name>
</gene>
<name>A0A1T4JIQ6_TREPO</name>
<dbReference type="InterPro" id="IPR012327">
    <property type="entry name" value="MeTrfase_D12"/>
</dbReference>
<keyword evidence="2 4" id="KW-0808">Transferase</keyword>